<comment type="caution">
    <text evidence="2">The sequence shown here is derived from an EMBL/GenBank/DDBJ whole genome shotgun (WGS) entry which is preliminary data.</text>
</comment>
<sequence length="83" mass="9918">MTQITLSEPVKTYIKTQVSHEVEKYLSGKKVQKAIKTLYRLPLNVEKMYIRDEIEFYRKEKKHTQKPSYNAKELIQNIEDEAD</sequence>
<proteinExistence type="predicted"/>
<name>A0A0G0T4N3_9BACT</name>
<gene>
    <name evidence="2" type="ORF">UU14_C0013G0002</name>
</gene>
<dbReference type="EMBL" id="LBZM01000013">
    <property type="protein sequence ID" value="KKR72028.1"/>
    <property type="molecule type" value="Genomic_DNA"/>
</dbReference>
<protein>
    <submittedName>
        <fullName evidence="2">Uncharacterized protein</fullName>
    </submittedName>
</protein>
<feature type="region of interest" description="Disordered" evidence="1">
    <location>
        <begin position="61"/>
        <end position="83"/>
    </location>
</feature>
<evidence type="ECO:0000313" key="3">
    <source>
        <dbReference type="Proteomes" id="UP000034664"/>
    </source>
</evidence>
<organism evidence="2 3">
    <name type="scientific">Candidatus Roizmanbacteria bacterium GW2011_GWB1_40_7</name>
    <dbReference type="NCBI Taxonomy" id="1618482"/>
    <lineage>
        <taxon>Bacteria</taxon>
        <taxon>Candidatus Roizmaniibacteriota</taxon>
    </lineage>
</organism>
<dbReference type="AlphaFoldDB" id="A0A0G0T4N3"/>
<accession>A0A0G0T4N3</accession>
<reference evidence="2 3" key="1">
    <citation type="journal article" date="2015" name="Nature">
        <title>rRNA introns, odd ribosomes, and small enigmatic genomes across a large radiation of phyla.</title>
        <authorList>
            <person name="Brown C.T."/>
            <person name="Hug L.A."/>
            <person name="Thomas B.C."/>
            <person name="Sharon I."/>
            <person name="Castelle C.J."/>
            <person name="Singh A."/>
            <person name="Wilkins M.J."/>
            <person name="Williams K.H."/>
            <person name="Banfield J.F."/>
        </authorList>
    </citation>
    <scope>NUCLEOTIDE SEQUENCE [LARGE SCALE GENOMIC DNA]</scope>
</reference>
<evidence type="ECO:0000256" key="1">
    <source>
        <dbReference type="SAM" id="MobiDB-lite"/>
    </source>
</evidence>
<dbReference type="Proteomes" id="UP000034664">
    <property type="component" value="Unassembled WGS sequence"/>
</dbReference>
<evidence type="ECO:0000313" key="2">
    <source>
        <dbReference type="EMBL" id="KKR72028.1"/>
    </source>
</evidence>